<dbReference type="STRING" id="1356854.N007_05930"/>
<dbReference type="InterPro" id="IPR004805">
    <property type="entry name" value="DnaE2/DnaE/PolC"/>
</dbReference>
<dbReference type="GO" id="GO:0006260">
    <property type="term" value="P:DNA replication"/>
    <property type="evidence" value="ECO:0007669"/>
    <property type="project" value="UniProtKB-KW"/>
</dbReference>
<evidence type="ECO:0000313" key="8">
    <source>
        <dbReference type="Proteomes" id="UP000829401"/>
    </source>
</evidence>
<dbReference type="PANTHER" id="PTHR32294">
    <property type="entry name" value="DNA POLYMERASE III SUBUNIT ALPHA"/>
    <property type="match status" value="1"/>
</dbReference>
<organism evidence="7 8">
    <name type="scientific">Alicyclobacillus acidoterrestris (strain ATCC 49025 / DSM 3922 / CIP 106132 / NCIMB 13137 / GD3B)</name>
    <dbReference type="NCBI Taxonomy" id="1356854"/>
    <lineage>
        <taxon>Bacteria</taxon>
        <taxon>Bacillati</taxon>
        <taxon>Bacillota</taxon>
        <taxon>Bacilli</taxon>
        <taxon>Bacillales</taxon>
        <taxon>Alicyclobacillaceae</taxon>
        <taxon>Alicyclobacillus</taxon>
    </lineage>
</organism>
<gene>
    <name evidence="7" type="primary">dnaE</name>
    <name evidence="7" type="ORF">K1I37_18165</name>
</gene>
<dbReference type="InterPro" id="IPR004013">
    <property type="entry name" value="PHP_dom"/>
</dbReference>
<dbReference type="Proteomes" id="UP000829401">
    <property type="component" value="Chromosome"/>
</dbReference>
<keyword evidence="2 7" id="KW-0808">Transferase</keyword>
<accession>A0A9E7CVQ1</accession>
<dbReference type="SMART" id="SM00481">
    <property type="entry name" value="POLIIIAc"/>
    <property type="match status" value="1"/>
</dbReference>
<evidence type="ECO:0000256" key="3">
    <source>
        <dbReference type="ARBA" id="ARBA00022695"/>
    </source>
</evidence>
<dbReference type="PANTHER" id="PTHR32294:SF0">
    <property type="entry name" value="DNA POLYMERASE III SUBUNIT ALPHA"/>
    <property type="match status" value="1"/>
</dbReference>
<dbReference type="Gene3D" id="1.10.150.870">
    <property type="match status" value="1"/>
</dbReference>
<dbReference type="InterPro" id="IPR040982">
    <property type="entry name" value="DNA_pol3_finger"/>
</dbReference>
<dbReference type="NCBIfam" id="TIGR00594">
    <property type="entry name" value="polc"/>
    <property type="match status" value="1"/>
</dbReference>
<dbReference type="eggNOG" id="COG0587">
    <property type="taxonomic scope" value="Bacteria"/>
</dbReference>
<evidence type="ECO:0000256" key="1">
    <source>
        <dbReference type="ARBA" id="ARBA00012417"/>
    </source>
</evidence>
<evidence type="ECO:0000256" key="5">
    <source>
        <dbReference type="ARBA" id="ARBA00022932"/>
    </source>
</evidence>
<sequence>MSQFVHLHVHSAYSLRESTLRLDHLVEDAAAYGMPAVALTDTSALYGIVPFYQKAKKLGVQPILGAQLDVCFAEPTALPQTREALRAALERSVLLARNFDGYRALTRLVTIARGRGHVPYVTLSELAALSTDLVCLVGGGESTLLRMFAAGESEAAAARLAQFAGACAVGQVFVDVQNHRLPHQESGLPPLLRAAEAHVIPLVATNDVHYRKPEDAPLHRAYTGLEFDDAAERFASDFMHLAPPDEMVLRFADYPEAVENTLLIAEMCQTTLPLHQVRMPVYPTKDGRDPSDVLREASTAGAIKRYGPLSKALQDRLDYELQVICDMGYADYFLVVADFIRYAHQQGISTGPGRGSAAGSLVAYALRITDVDPVANQLLFERFLNPARVSLPDIDTDFEFERRSEVIRYVVEKYGRDRVAQIGTFGTLAARAAVRDAGRMLKLDNQLVSRVAGLIPSLPGTTLAKAREESRALDDLLTDDSDARRLYETARFLEGLPHHTSVHAAGVVISPDPLTDWLPLEPGGDDIPVTQYAMADVEALGLVKMDFLGLRTLTLMDDCVRSVKSRTGTTIDWRKVPLDDKPTYDNLTKADTNGVFQLESPGMRRVLRQLRPTNLDDIVAVISLNRPGPMENIPAFCDAKHGRAPIRYPHPDLEPILKDTYGVIVYQEQIMQIASRMAGFSLGEADLLRRAVSKKKREALDSERVRFVNGCLQNGYDELTANEVYDLIVRFADYGFNRSHAAAYAVLAYRTAYLRTHYLPDFLAALMTMAMSSADKIKTYTADARRHQIAVRPPSVSASMRGYSVDADGSIRTGLLAVKNVGEGAVDAILTARRELPFTSLRDFLGRVNTRVVNRKALESLVEAGAFDEFFPGSATVAAKLQMLEEAQRQAEEDRQFAGLGLVLNAADKPAPESVADVQAEDSTGNEVLYIRYSSGTERGKAALTEIQKVLAGVPGDVPVALYDVKTRRTRLLADKWRVALSPELLTLLEDIVGMGNVKVSLRK</sequence>
<dbReference type="Pfam" id="PF14579">
    <property type="entry name" value="HHH_6"/>
    <property type="match status" value="1"/>
</dbReference>
<reference evidence="8" key="1">
    <citation type="journal article" date="2022" name="G3 (Bethesda)">
        <title>Unveiling the complete genome sequence of Alicyclobacillus acidoterrestris DSM 3922T, a taint-producing strain.</title>
        <authorList>
            <person name="Leonardo I.C."/>
            <person name="Barreto Crespo M.T."/>
            <person name="Gaspar F.B."/>
        </authorList>
    </citation>
    <scope>NUCLEOTIDE SEQUENCE [LARGE SCALE GENOMIC DNA]</scope>
    <source>
        <strain evidence="8">DSM 3922</strain>
    </source>
</reference>
<dbReference type="EMBL" id="CP080467">
    <property type="protein sequence ID" value="UNO48563.1"/>
    <property type="molecule type" value="Genomic_DNA"/>
</dbReference>
<protein>
    <recommendedName>
        <fullName evidence="1">DNA-directed DNA polymerase</fullName>
        <ecNumber evidence="1">2.7.7.7</ecNumber>
    </recommendedName>
</protein>
<evidence type="ECO:0000313" key="7">
    <source>
        <dbReference type="EMBL" id="UNO48563.1"/>
    </source>
</evidence>
<dbReference type="Pfam" id="PF17657">
    <property type="entry name" value="DNA_pol3_finger"/>
    <property type="match status" value="1"/>
</dbReference>
<dbReference type="InterPro" id="IPR003141">
    <property type="entry name" value="Pol/His_phosphatase_N"/>
</dbReference>
<keyword evidence="3 7" id="KW-0548">Nucleotidyltransferase</keyword>
<evidence type="ECO:0000256" key="4">
    <source>
        <dbReference type="ARBA" id="ARBA00022705"/>
    </source>
</evidence>
<dbReference type="Pfam" id="PF07733">
    <property type="entry name" value="DNA_pol3_alpha"/>
    <property type="match status" value="1"/>
</dbReference>
<keyword evidence="5" id="KW-0239">DNA-directed DNA polymerase</keyword>
<dbReference type="InterPro" id="IPR041931">
    <property type="entry name" value="DNA_pol3_alpha_thumb_dom"/>
</dbReference>
<dbReference type="Gene3D" id="3.20.20.140">
    <property type="entry name" value="Metal-dependent hydrolases"/>
    <property type="match status" value="1"/>
</dbReference>
<dbReference type="Pfam" id="PF02811">
    <property type="entry name" value="PHP"/>
    <property type="match status" value="1"/>
</dbReference>
<dbReference type="InterPro" id="IPR011708">
    <property type="entry name" value="DNA_pol3_alpha_NTPase_dom"/>
</dbReference>
<dbReference type="GO" id="GO:0003887">
    <property type="term" value="F:DNA-directed DNA polymerase activity"/>
    <property type="evidence" value="ECO:0007669"/>
    <property type="project" value="UniProtKB-KW"/>
</dbReference>
<dbReference type="EC" id="2.7.7.7" evidence="1"/>
<proteinExistence type="predicted"/>
<dbReference type="InterPro" id="IPR016195">
    <property type="entry name" value="Pol/histidinol_Pase-like"/>
</dbReference>
<dbReference type="InterPro" id="IPR029460">
    <property type="entry name" value="DNAPol_HHH"/>
</dbReference>
<dbReference type="GO" id="GO:0008408">
    <property type="term" value="F:3'-5' exonuclease activity"/>
    <property type="evidence" value="ECO:0007669"/>
    <property type="project" value="InterPro"/>
</dbReference>
<dbReference type="SUPFAM" id="SSF89550">
    <property type="entry name" value="PHP domain-like"/>
    <property type="match status" value="1"/>
</dbReference>
<accession>T0BTS1</accession>
<dbReference type="RefSeq" id="WP_021296228.1">
    <property type="nucleotide sequence ID" value="NZ_AURB01000125.1"/>
</dbReference>
<name>T0BTS1_ALIAG</name>
<dbReference type="AlphaFoldDB" id="T0BTS1"/>
<evidence type="ECO:0000256" key="6">
    <source>
        <dbReference type="ARBA" id="ARBA00049244"/>
    </source>
</evidence>
<dbReference type="Gene3D" id="1.10.10.1600">
    <property type="entry name" value="Bacterial DNA polymerase III alpha subunit, thumb domain"/>
    <property type="match status" value="1"/>
</dbReference>
<evidence type="ECO:0000256" key="2">
    <source>
        <dbReference type="ARBA" id="ARBA00022679"/>
    </source>
</evidence>
<comment type="catalytic activity">
    <reaction evidence="6">
        <text>DNA(n) + a 2'-deoxyribonucleoside 5'-triphosphate = DNA(n+1) + diphosphate</text>
        <dbReference type="Rhea" id="RHEA:22508"/>
        <dbReference type="Rhea" id="RHEA-COMP:17339"/>
        <dbReference type="Rhea" id="RHEA-COMP:17340"/>
        <dbReference type="ChEBI" id="CHEBI:33019"/>
        <dbReference type="ChEBI" id="CHEBI:61560"/>
        <dbReference type="ChEBI" id="CHEBI:173112"/>
        <dbReference type="EC" id="2.7.7.7"/>
    </reaction>
</comment>
<keyword evidence="8" id="KW-1185">Reference proteome</keyword>
<keyword evidence="4" id="KW-0235">DNA replication</keyword>
<dbReference type="KEGG" id="aaco:K1I37_18165"/>
<dbReference type="NCBIfam" id="NF004226">
    <property type="entry name" value="PRK05673.1"/>
    <property type="match status" value="1"/>
</dbReference>